<name>A0A1G2N0L3_9BACT</name>
<evidence type="ECO:0000313" key="1">
    <source>
        <dbReference type="EMBL" id="OHA28969.1"/>
    </source>
</evidence>
<sequence length="154" mass="18277">MTVENVDPIVSVEGVLQQIVDRREKLNVPIVSFIRAPGRLLRQGVTFLVTIMETVSGKTDQVPIRVESEEILQYRFVTKEQRTWWRRKYIHSIKARFCHDQVELTKKVLACLKSAINHFIRKIQRITHKDNLLLTKRRRHKQAFHRPDACLMRH</sequence>
<dbReference type="Proteomes" id="UP000178089">
    <property type="component" value="Unassembled WGS sequence"/>
</dbReference>
<reference evidence="1 2" key="1">
    <citation type="journal article" date="2016" name="Nat. Commun.">
        <title>Thousands of microbial genomes shed light on interconnected biogeochemical processes in an aquifer system.</title>
        <authorList>
            <person name="Anantharaman K."/>
            <person name="Brown C.T."/>
            <person name="Hug L.A."/>
            <person name="Sharon I."/>
            <person name="Castelle C.J."/>
            <person name="Probst A.J."/>
            <person name="Thomas B.C."/>
            <person name="Singh A."/>
            <person name="Wilkins M.J."/>
            <person name="Karaoz U."/>
            <person name="Brodie E.L."/>
            <person name="Williams K.H."/>
            <person name="Hubbard S.S."/>
            <person name="Banfield J.F."/>
        </authorList>
    </citation>
    <scope>NUCLEOTIDE SEQUENCE [LARGE SCALE GENOMIC DNA]</scope>
</reference>
<comment type="caution">
    <text evidence="1">The sequence shown here is derived from an EMBL/GenBank/DDBJ whole genome shotgun (WGS) entry which is preliminary data.</text>
</comment>
<accession>A0A1G2N0L3</accession>
<dbReference type="AlphaFoldDB" id="A0A1G2N0L3"/>
<protein>
    <submittedName>
        <fullName evidence="1">Uncharacterized protein</fullName>
    </submittedName>
</protein>
<proteinExistence type="predicted"/>
<evidence type="ECO:0000313" key="2">
    <source>
        <dbReference type="Proteomes" id="UP000178089"/>
    </source>
</evidence>
<dbReference type="EMBL" id="MHRT01000006">
    <property type="protein sequence ID" value="OHA28969.1"/>
    <property type="molecule type" value="Genomic_DNA"/>
</dbReference>
<gene>
    <name evidence="1" type="ORF">A3F51_01740</name>
</gene>
<organism evidence="1 2">
    <name type="scientific">Candidatus Taylorbacteria bacterium RIFCSPHIGHO2_12_FULL_45_16</name>
    <dbReference type="NCBI Taxonomy" id="1802315"/>
    <lineage>
        <taxon>Bacteria</taxon>
        <taxon>Candidatus Tayloriibacteriota</taxon>
    </lineage>
</organism>